<keyword evidence="2" id="KW-0808">Transferase</keyword>
<evidence type="ECO:0000313" key="2">
    <source>
        <dbReference type="EMBL" id="NML63660.1"/>
    </source>
</evidence>
<keyword evidence="3" id="KW-1185">Reference proteome</keyword>
<keyword evidence="2" id="KW-0489">Methyltransferase</keyword>
<sequence>MYFLRPIGTAIIEALRLQPTDQVLDVATGEPNLSLARLAPWGHITGFDLSAGMLAIAQENAARQGLAN</sequence>
<dbReference type="GO" id="GO:0032259">
    <property type="term" value="P:methylation"/>
    <property type="evidence" value="ECO:0007669"/>
    <property type="project" value="UniProtKB-KW"/>
</dbReference>
<protein>
    <submittedName>
        <fullName evidence="2">Class I SAM-dependent methyltransferase</fullName>
    </submittedName>
</protein>
<evidence type="ECO:0000313" key="3">
    <source>
        <dbReference type="Proteomes" id="UP000559626"/>
    </source>
</evidence>
<dbReference type="RefSeq" id="WP_169529006.1">
    <property type="nucleotide sequence ID" value="NZ_JABBGH010000001.1"/>
</dbReference>
<dbReference type="GO" id="GO:0008168">
    <property type="term" value="F:methyltransferase activity"/>
    <property type="evidence" value="ECO:0007669"/>
    <property type="project" value="UniProtKB-KW"/>
</dbReference>
<dbReference type="Gene3D" id="3.40.50.150">
    <property type="entry name" value="Vaccinia Virus protein VP39"/>
    <property type="match status" value="1"/>
</dbReference>
<dbReference type="InterPro" id="IPR025714">
    <property type="entry name" value="Methyltranfer_dom"/>
</dbReference>
<organism evidence="2 3">
    <name type="scientific">Hymenobacter polaris</name>
    <dbReference type="NCBI Taxonomy" id="2682546"/>
    <lineage>
        <taxon>Bacteria</taxon>
        <taxon>Pseudomonadati</taxon>
        <taxon>Bacteroidota</taxon>
        <taxon>Cytophagia</taxon>
        <taxon>Cytophagales</taxon>
        <taxon>Hymenobacteraceae</taxon>
        <taxon>Hymenobacter</taxon>
    </lineage>
</organism>
<dbReference type="SUPFAM" id="SSF53335">
    <property type="entry name" value="S-adenosyl-L-methionine-dependent methyltransferases"/>
    <property type="match status" value="1"/>
</dbReference>
<accession>A0A7Y0FKL3</accession>
<gene>
    <name evidence="2" type="ORF">HHL22_00400</name>
</gene>
<dbReference type="InterPro" id="IPR029063">
    <property type="entry name" value="SAM-dependent_MTases_sf"/>
</dbReference>
<name>A0A7Y0FKL3_9BACT</name>
<dbReference type="Proteomes" id="UP000559626">
    <property type="component" value="Unassembled WGS sequence"/>
</dbReference>
<dbReference type="AlphaFoldDB" id="A0A7Y0FKL3"/>
<dbReference type="EMBL" id="JABBGH010000001">
    <property type="protein sequence ID" value="NML63660.1"/>
    <property type="molecule type" value="Genomic_DNA"/>
</dbReference>
<proteinExistence type="predicted"/>
<feature type="domain" description="Methyltransferase" evidence="1">
    <location>
        <begin position="20"/>
        <end position="68"/>
    </location>
</feature>
<comment type="caution">
    <text evidence="2">The sequence shown here is derived from an EMBL/GenBank/DDBJ whole genome shotgun (WGS) entry which is preliminary data.</text>
</comment>
<dbReference type="Pfam" id="PF13847">
    <property type="entry name" value="Methyltransf_31"/>
    <property type="match status" value="1"/>
</dbReference>
<evidence type="ECO:0000259" key="1">
    <source>
        <dbReference type="Pfam" id="PF13847"/>
    </source>
</evidence>
<reference evidence="2 3" key="1">
    <citation type="submission" date="2020-04" db="EMBL/GenBank/DDBJ databases">
        <title>Hymenobacter polaris sp. nov., isolated from Arctic soil.</title>
        <authorList>
            <person name="Dahal R.H."/>
        </authorList>
    </citation>
    <scope>NUCLEOTIDE SEQUENCE [LARGE SCALE GENOMIC DNA]</scope>
    <source>
        <strain evidence="2 3">RP-2-7</strain>
    </source>
</reference>